<dbReference type="SUPFAM" id="SSF53300">
    <property type="entry name" value="vWA-like"/>
    <property type="match status" value="1"/>
</dbReference>
<dbReference type="InterPro" id="IPR027417">
    <property type="entry name" value="P-loop_NTPase"/>
</dbReference>
<dbReference type="EMBL" id="KE346361">
    <property type="protein sequence ID" value="KJE89993.1"/>
    <property type="molecule type" value="Genomic_DNA"/>
</dbReference>
<dbReference type="STRING" id="595528.A0A0D2WKA3"/>
<organism evidence="12 13">
    <name type="scientific">Capsaspora owczarzaki (strain ATCC 30864)</name>
    <dbReference type="NCBI Taxonomy" id="595528"/>
    <lineage>
        <taxon>Eukaryota</taxon>
        <taxon>Filasterea</taxon>
        <taxon>Capsaspora</taxon>
    </lineage>
</organism>
<dbReference type="PROSITE" id="PS00675">
    <property type="entry name" value="SIGMA54_INTERACT_1"/>
    <property type="match status" value="2"/>
</dbReference>
<feature type="compositionally biased region" description="Basic and acidic residues" evidence="10">
    <location>
        <begin position="5590"/>
        <end position="5613"/>
    </location>
</feature>
<feature type="region of interest" description="Disordered" evidence="10">
    <location>
        <begin position="6006"/>
        <end position="6176"/>
    </location>
</feature>
<evidence type="ECO:0000256" key="4">
    <source>
        <dbReference type="ARBA" id="ARBA00017143"/>
    </source>
</evidence>
<feature type="domain" description="VWFA" evidence="11">
    <location>
        <begin position="6310"/>
        <end position="6512"/>
    </location>
</feature>
<accession>A0A0D2WKA3</accession>
<keyword evidence="13" id="KW-1185">Reference proteome</keyword>
<evidence type="ECO:0000256" key="3">
    <source>
        <dbReference type="ARBA" id="ARBA00007188"/>
    </source>
</evidence>
<dbReference type="InterPro" id="IPR040848">
    <property type="entry name" value="AAA_lid_7"/>
</dbReference>
<feature type="compositionally biased region" description="Low complexity" evidence="10">
    <location>
        <begin position="6061"/>
        <end position="6075"/>
    </location>
</feature>
<dbReference type="FunFam" id="3.40.50.300:FF:001368">
    <property type="entry name" value="Midasin"/>
    <property type="match status" value="1"/>
</dbReference>
<proteinExistence type="inferred from homology"/>
<feature type="compositionally biased region" description="Basic and acidic residues" evidence="10">
    <location>
        <begin position="5533"/>
        <end position="5546"/>
    </location>
</feature>
<feature type="compositionally biased region" description="Acidic residues" evidence="10">
    <location>
        <begin position="5784"/>
        <end position="5797"/>
    </location>
</feature>
<feature type="region of interest" description="Disordered" evidence="10">
    <location>
        <begin position="5262"/>
        <end position="5312"/>
    </location>
</feature>
<dbReference type="OrthoDB" id="5186at2759"/>
<evidence type="ECO:0000313" key="13">
    <source>
        <dbReference type="Proteomes" id="UP000008743"/>
    </source>
</evidence>
<feature type="compositionally biased region" description="Basic and acidic residues" evidence="10">
    <location>
        <begin position="5467"/>
        <end position="5487"/>
    </location>
</feature>
<sequence length="6525" mass="709266">MALHVDGAARFAFDALPGVEAILAHLTSTPANLASTTTSTRPADASTRHHRHHQAMSGDVAMMANAAAVHPRQAELDAAIATLTTAVNTWRTVQQSRRTDAASAQKSSHTSKQSNDDGVTPVHIVKDVLNALVALLLLPSCTLLIAQHFRPVLVDLVERAAASTRTFMMMMMPSAAADALAGSGARRLSPWSRHEQTGIAFSQLLMLQPSLLPAVLDYYRTAPSYFVRLLHAGSSPSDAEQNENDAAAAAADLCALLAAAHRFLRFDASAFRNLWDWSPVFGLLTSRHPETLFHATCINALIASHDDLALAFPSDDLGTQLLLQTHLHDAELCAIDQAAVNTAASAVAHSSSSSSSSSSTSAPLQLLVTGAHLSSSLVDICSIILRRNSPAESEDLPSARLLDTTTTTDPASHSSSANTTLVATRTTARNLRTVALAVSQRVPVLLEGPIGCGKTAVITRLAELTGRTRECDLIRIHLGDQADSKTLLGTYMCTETPGEFRWQPGALAQAVEQGRWLVIEDINLAPLDVLSVLIPLLEKRQLFIPGRGEVLAAAPGFQLFATRTTATPSATTAVSADPATDDHDDDTLLASSSGRTSTAMGDALWSKVRCLPLGTEELRSVLSIKFPALQYILDTLMDVYVTMVVRPASSSSASAAGVTALPSSSSSRPLSLRDLMKWCTRLSALQARKSEAQLTLSREEIFSEAVDCFCLMTANPDRRLALLRAVGTAIGLSKESVKYYVESFKPAVQQTAAVFSVGRALLPVLPPVPGAQQTFYATSRFAFTRHALKLLESIASCVSANEPVLLSGETGTGKTSVVQFLSEQLGQRLSVLNMSQQSDSSDLLGGFKPVDVHVLCAPLKEQFDLIFPQTFSRKANAKFIAKVSAVFAAKDWDKLLSLLSSAVQMAQAKMDKENGDRESGTSDIALPARIFTPQLRTQWTAFTHAVTKFEKQREQLRQGSFAFDFVEGTLAEAVRSGQWVLLDEINLANPETLECLNGLLDGEHGSLTLTERGDLEPIPRHPNFRLFACMNPATDVGKRDLPPGFRNRFTELYVDDVTDKEDLTTVVGSYLKSIPSISPKLIDDTVAFYLSVRRETAATLADGSAQRPHFSLRTLCRALEHAKSVLPIYGLQRSLYEGFCMSFLTQLGRTSFLAVHALIERAFVTGALGAGQAASGLPSSYSSATASTTAVAAFTRVPAEPTPLGSHVLVEGFWVERGTEPLPTGPLPYIITPSIRDNLRCLARIATTRRHPVLIQGPTSSGKTSMVEYLAMLTGHRFVRINNHEHTDLQEYLGSYVSDENGQLRFHEGVLVEAVRKGYWIVLDELNLAPSDVLEALNRLLDDNRELYLTETQETVRPHPHFMLFATQNPPGLYGGRKALSRAFRNRFVELHFDDIPDTELETILSSRCAIPPSYCTKLVAILRDLQKQRQGTNVFAGKQGFITLRDLFRWANRHPNGYQQLAEDGYMILAERVRKQDEKELVKTVLQRHLNVTIDLERLYSCAAPRSHHNTTTKRGNASAFVSEDDLYGSALFHDMIARLQAESTTDADAADDPLLEFRALVWTRAMRRLFVLVERCLRNKEPILLVGDTGTGKTTILQVFAGILRSRLHIVNCHQHTETSDFIGSLRPVRGKEQVTATLHQLLAAYYATSAAAAGASADAVTQPPASCAELVQWFETLQVPSDTAEVQSIMQLIPEYRALFAWSDGPLVTAMRSGDMFLLDEISLADDSVLERLNSVLEPGRLLVLAEKVGGNNSSDRTTGGNEQGTAASDLDVEELVAHDGFRIAATMNPGGDFGKKELSPALRNRFTEIWVPHVNDREDLSNILQSSLLTLPDALHQAQSELQIWAGAFAQQEHLEGAVRSHLEQAIAALHSLGLPTLMLDFVDWFRSQHNRSVVSLRDLLSWVRFINTMTVRHVVQSLNGASAMLTEASERAVAFQFFVHGASMVFIDAIGTGAIATPNSSAAKDAAVRFLLSQAPANLGPSAAQSAATRMILNVGDGNSSSLVDDEPASQQAPAATTTFGVDPFYIPLAGEPQKANFTVHAATTRRNLIRVLRALQLSRPVLLEGSPGVGKTSLIVALAALSGNAVERINLSEQTDVMDLFGSDLPVEDGAGGEFAWRDGVFLQAMKQGKWVLLDELNLASQAVLEGLNACLDHRATVYIPELDRSFACAPSFRVFACQNPLQQGGGRKGLPKSFLNRFTQVYVEPLTDADLEFIAMRFHEAIPSSVLKKMIEFNSRLHHETMVARSFGRLGAPWEFNLRDVFRWCELMLAHQADGAWNPAVFFDVMYLQRFRSQDDRVKATELFCAVFAQPLAASSSTLDATTAESEASGHPVDWAAITTAAANALTMNPELQLWPDSITLGHVALERVSIATDEATPTTVSALAAANHAARPVDRTLEHFPLPLTGFLRPLSALMTCVKHGWMSIVCGGASVGKSSCIRWLAAATGHPLHQFSMNSSVDTMELLGGFEQVDIAPQRQHLVDAIAQTVQVAMQRLVLFQASVPETDVVGLEALASTLQRISGAWDSCITRLAALRAQQQQANTANEAANSSAPSEPLYEALSACLNLIEAAMMEFGCAPIPLAEVRQTLATVRTLEQANLSGRFEWIDGLLVQALRNGHWVVIDNVNFCNPSVLDRLNPLLETNGVLVVSERGCNDNNDAGAEVIRPHPNFRLFLTMDPKHGEISRAMRNRGVEIVLLDEALSSADAAAMMASVGLHLGVQLEEALVSFHRALLHFDQPANDLNNGGAGSLPASKALVDTLRGAVSPLALPTVARRVHHALSIGLSDVRELLSAVVDDVYGRAVAAIPGQLARYRQLKQRLLGGSGLVGASVCSGLSATTLSPTMSGQGRLAHSSLTGAAVDGAHAFVDLHRRLAALLLLAIQSSTKPLDQTIRQIHALLHTFTPAQRTRVLSLLPSERMTMNQAAASIAAALSSDDAEFFVTFHARLLALLEGISPSARRARMLWLGVLRETIELVSNVCSILQLYHARLASWCEQTVAAIDAAVGAATLVLNHPICQGFWAFRDSLAAQLAPLVASTAWGGNTMLLLAASHAALVPTRSPSVPLAIAARRMTRSDLPAEQPSEADKQAVLFDEACRQLLQVYLRYCWDATVDKHRTSSTVASSNDGFDGISLLEQSRRLLQGYDAGQGRYTGAVTYTALQLVAPFLDTVEQYLTEMFQSFGTALAVGQTSLPAQALLDLRQVAGLLESRLRPCMYHLRRSLSQFPHPDISTLLLEWRWLQKCLRQLIQFPLHESLQSFRESAQTEAKLQLLLDKLGAALQLSDTQSPISALWKRGGHPAAFRSKRAAHVSAEVGRLSSELAVPLVSSHDSLVTGSQKSLRSSHGSSALLEASESFSRLVEVSGWVGDLSALQVTPLAAGAEQRSMLAEAGATVAHVSAMYQANDHSRSELLLASVERLVANVQAQQKGRSAVAAAVSNVESSGMAMESSAEDEQADSAAVSDEDHQRLLRDLVAKVDLWPLCDHRALVLEQQAIQAAQVASVMCRATNIDMDLVEHKCRHSLELLEKFKDYSLRMTPRAPADVATVQVLLWQNATLAAIPNPSKPRSHDQRRALLDAFASSFEAARDALLVSHHARLVANTSNDLSFIDFRSIVEQLGAETSALQQGNQATLPFATRVENVAKLSTACLASSGSPRLHQSLQTAHVAPMLQSLHGVALQSAPSKIDQLRQLERHLASDADVRVDHLLPETLSLCALLCNTLAPYSVASAEPAHVASALLLLQQITLDTSTAPDVLRAVIEQLTLAQLPVSVSEHFESLLLPLAHALSNALQSAPATLPSDNQHHQTLHEVSNAKASLLLGSLRLALLVPRAPVDPAVKAAVKLEHSRLDMALLTVERQVHSDLELLRTGNSSSPRISDLTSQVELEVRRSDELSQNVVLRPEVPGFASLVAEWQQFASTMLEGARVHAMVGGFEQLATAAATAGGASHHDKKLLVGRLQQLQSQEIAWQSNCTSFVSRSRERYPLYSDVVLPMCAAVFLVTDGVRRLAHVAATAIANVEIETQLVRAWSAFPPQALAIALPSELDPATDDATAPHSILLHEARHTVRRCIALHHLHSAKPEYQQLRLAALSVGLAHLVVHTESARAVDPQTLAFLHELVDEHSRAWRVHRDAAKELAKVESSLYRFASIVIGDGAKRMDEEEREREFRALFPDFGSDFAHMVDSDEFAPIEPSVPVVQNNPAQPTKAPSAEAIRVAQLERDVLPPAALLAVARCHRELFEACTPHSLLNVESDMVAPVHARHDASRIRLFEERYRSLSHVMQMLSHQQNDGGRTDADASSAHVLASAIMRLQLSNSSDQALMRGLSPLDAASSGEYMSDDLLRELVADFSSTDVHKKARGGWTKRAAAASDVFASATYDIYRDPNVIEVQHAIEVLNAFIKRTTDLLRMWPDHPILQHLLAVATRVLSFPITSPLMRILNGLEILFTKAHEWEKVAARHVSLSSQIDRLTQLILRWRQLELKAWPLALRAKERDVQNKVLGAFWLHLYALVATIASASSTSLPQTTVPADSESKADEDDDDDHDNDDSADKASAPIDGFALVRQAQTTLQDLIKASCLGDFAVRVRMLHAFYCHVSTMCSMTFGAADKQRTPLHALRDALLQSFLVYVQFVPSVVDELDKLRRPVVEELDNFTKIARWKDVNYWAVKESAEKSHRALHKFSKRYQDALTTPAASILQAGLSSLSAAREITDAANVVGAHISKVARKLAAKRTRGAAGHAAAAAGDQSLIANELESWVPQQLKTRFAEAVAPVTARIHALEARAALQSTSDDVMMVVVDQAGDAGTNTSGNTDGNLLARIPALSARLSKIASRDIFEIVSRTATRSPGSVIEHIVAVDEFAVEIIARAKEFREWVYVPPPITDKERIKELESKAVKHQRQLKGKALAALLRHLRLVGLSARGAMNAATADTSLESLMAAPAFAQVAMTTLASGDGAVATVGANAGLYSMLRRSDEYFALLVVRADVLRQALLKPEARDIPMDALQRSSGFVEHLLSVIASDKRMLTRVWSERSALHDLLHMFASCAVFQPAEAADNAAPLALDVQRSDRHDALVLMSLLAAAGNMLNQVDNVQLLLRFALPTSLARSPSEMQEIQAALASVRQILVSTLTTLRSCLSAFEPLRQAAIAGASYRQVLLQLPLPGTVSAAVLTGKSLVSAIPALVSRLQHLLVPTQIGQTLENACQSLVQAVTAATTTQLPALAPASHSDLEAQMDELARHALVATQRIKTSVDALHQHARTAQAESASSSTQAAAAPDAEASSTTTHYADEEGEDDHDSPAELEPGHLMHASHHFREALEGVDLALLTTRLVRVASLVASASSAATAENEHAMLEARFLQVVLLVSQLVGVMDGVLTQAVVFHKSLCKLEHVLVNLTLDLTTKGFCTPADNSKEGGEGEGDGDPASGSKFLADGTGIGEGEGQNDVSDQIESEDQVLGTKQDDKRDASKEPLDKKEKDTGLEMDDDFDAELYDMPEGDNDEQQDDDGEQDEQDDTDKLDEQMGDLDQSKADVVDEKMWGEDSDDEDNDPTGGKDDKVERGASMQDGNQESELAAKSDPSSSSKPDKKDQQQKSQKEDKKSQADKKQPQQPSGEDEEDQAGEDHPINEDTEDRYEENHGIQVEKQSKFMEDEDAGAPEEGSEDGEDGSEEEEEDGDDHDDERDADPDAAKRLQEQQYGTEDGQEEGEGGEGQGEGADQEEEGDELPENMNLDGDDEDGGGGGEEPMPTGGLDDDQPDEGADGENPADADAQKQTTGEDATDEQEPAGDDEGERTHQDDLGDADEFADAPQEQDQATDMDVDEPQSNASADRSFNNRNSSDQGSTATSSMTQPDANHGNDQRNQQKQQKQQRGTRSSQPSATQSKSAGGSDDKRGEDAEQEEEDPSASTSKKQPQSESSDMAQDDVEEDGQQPEKSSSSSSAQQDASADGEWQRHQAEQTRQQQQYKKRNEVNPNRQLGDLLKAWKDRLKLLKQQDADVDDAAADSMDLHDDDAETEAEDQTAGDDGEPDDSDAQLAGEAYEFVGKNERASSRDMQALAAATESQQSAAQPDARDLSDDDDDDNIKSENELKDDANQPEPMDVDDDPAASPTSAAQDSTSASKPERSAKPSQKQRQQQRGQGANPQLDEAKPGTAAENDDGEGAVEDERGWGEVVTAPDQQDADDEGDDLEAQLFTDQPVVDPEQIAEMRAALEDELMRWRNDPELAQRGQEFWQRLESLTAPLSQELCEQLRLVMAPSLATKLKGDYRTGKRLNMKKIIPYIASQFKKDKIWLRRTKPSKREYQVLLSIDDSKSMDDKHSAEMAFEALAVISKALTKLEIGELGVLKFSDKVTLLHPFDAPFTDTAGADIIHQFTFKGEGSNFRRLMETSVELLAQAKRSTSMGGSSGSAVECNQLQFIISDGVLSQDKQLVRKLVRQAAEANILLVFIIMDANANQDHSILMRETPEFQVGGGVRMVSYMDSFPFPYYVALRDINALPTILSDALRQWFELINMRNSS</sequence>
<evidence type="ECO:0000256" key="10">
    <source>
        <dbReference type="SAM" id="MobiDB-lite"/>
    </source>
</evidence>
<comment type="similarity">
    <text evidence="3">Belongs to the midasin family.</text>
</comment>
<evidence type="ECO:0000256" key="8">
    <source>
        <dbReference type="ARBA" id="ARBA00023242"/>
    </source>
</evidence>
<gene>
    <name evidence="12" type="ORF">CAOG_001382</name>
</gene>
<evidence type="ECO:0000256" key="5">
    <source>
        <dbReference type="ARBA" id="ARBA00022741"/>
    </source>
</evidence>
<dbReference type="eggNOG" id="KOG1808">
    <property type="taxonomic scope" value="Eukaryota"/>
</dbReference>
<dbReference type="RefSeq" id="XP_004349902.1">
    <property type="nucleotide sequence ID" value="XM_004349852.2"/>
</dbReference>
<dbReference type="Pfam" id="PF17867">
    <property type="entry name" value="AAA_lid_7"/>
    <property type="match status" value="3"/>
</dbReference>
<dbReference type="SUPFAM" id="SSF52540">
    <property type="entry name" value="P-loop containing nucleoside triphosphate hydrolases"/>
    <property type="match status" value="6"/>
</dbReference>
<feature type="compositionally biased region" description="Acidic residues" evidence="10">
    <location>
        <begin position="5488"/>
        <end position="5530"/>
    </location>
</feature>
<evidence type="ECO:0000256" key="7">
    <source>
        <dbReference type="ARBA" id="ARBA00023186"/>
    </source>
</evidence>
<dbReference type="GO" id="GO:0030687">
    <property type="term" value="C:preribosome, large subunit precursor"/>
    <property type="evidence" value="ECO:0007669"/>
    <property type="project" value="TreeGrafter"/>
</dbReference>
<dbReference type="GO" id="GO:0016887">
    <property type="term" value="F:ATP hydrolysis activity"/>
    <property type="evidence" value="ECO:0007669"/>
    <property type="project" value="InterPro"/>
</dbReference>
<feature type="compositionally biased region" description="Polar residues" evidence="10">
    <location>
        <begin position="5829"/>
        <end position="5859"/>
    </location>
</feature>
<feature type="compositionally biased region" description="Polar residues" evidence="10">
    <location>
        <begin position="92"/>
        <end position="117"/>
    </location>
</feature>
<dbReference type="Gene3D" id="3.40.50.410">
    <property type="entry name" value="von Willebrand factor, type A domain"/>
    <property type="match status" value="1"/>
</dbReference>
<feature type="region of interest" description="Disordered" evidence="10">
    <location>
        <begin position="4531"/>
        <end position="4562"/>
    </location>
</feature>
<feature type="compositionally biased region" description="Acidic residues" evidence="10">
    <location>
        <begin position="5927"/>
        <end position="5936"/>
    </location>
</feature>
<dbReference type="PANTHER" id="PTHR48103">
    <property type="entry name" value="MIDASIN-RELATED"/>
    <property type="match status" value="1"/>
</dbReference>
<dbReference type="InterPro" id="IPR025662">
    <property type="entry name" value="Sigma_54_int_dom_ATP-bd_1"/>
</dbReference>
<feature type="compositionally biased region" description="Acidic residues" evidence="10">
    <location>
        <begin position="4544"/>
        <end position="4556"/>
    </location>
</feature>
<dbReference type="InterPro" id="IPR036465">
    <property type="entry name" value="vWFA_dom_sf"/>
</dbReference>
<dbReference type="GO" id="GO:0005654">
    <property type="term" value="C:nucleoplasm"/>
    <property type="evidence" value="ECO:0007669"/>
    <property type="project" value="UniProtKB-SubCell"/>
</dbReference>
<dbReference type="GO" id="GO:0000055">
    <property type="term" value="P:ribosomal large subunit export from nucleus"/>
    <property type="evidence" value="ECO:0007669"/>
    <property type="project" value="TreeGrafter"/>
</dbReference>
<feature type="compositionally biased region" description="Acidic residues" evidence="10">
    <location>
        <begin position="5757"/>
        <end position="5772"/>
    </location>
</feature>
<feature type="region of interest" description="Disordered" evidence="10">
    <location>
        <begin position="92"/>
        <end position="119"/>
    </location>
</feature>
<protein>
    <recommendedName>
        <fullName evidence="4">Midasin</fullName>
    </recommendedName>
    <alternativeName>
        <fullName evidence="9">MIDAS-containing protein</fullName>
    </alternativeName>
</protein>
<dbReference type="InterPro" id="IPR011704">
    <property type="entry name" value="ATPase_dyneun-rel_AAA"/>
</dbReference>
<feature type="compositionally biased region" description="Acidic residues" evidence="10">
    <location>
        <begin position="6015"/>
        <end position="6038"/>
    </location>
</feature>
<name>A0A0D2WKA3_CAPO3</name>
<dbReference type="PROSITE" id="PS50234">
    <property type="entry name" value="VWFA"/>
    <property type="match status" value="1"/>
</dbReference>
<dbReference type="CDD" id="cd00009">
    <property type="entry name" value="AAA"/>
    <property type="match status" value="2"/>
</dbReference>
<feature type="compositionally biased region" description="Acidic residues" evidence="10">
    <location>
        <begin position="5656"/>
        <end position="5690"/>
    </location>
</feature>
<feature type="compositionally biased region" description="Basic and acidic residues" evidence="10">
    <location>
        <begin position="6089"/>
        <end position="6100"/>
    </location>
</feature>
<dbReference type="GO" id="GO:0005524">
    <property type="term" value="F:ATP binding"/>
    <property type="evidence" value="ECO:0007669"/>
    <property type="project" value="UniProtKB-KW"/>
</dbReference>
<dbReference type="FunFam" id="3.40.50.300:FF:001053">
    <property type="entry name" value="Midasin"/>
    <property type="match status" value="1"/>
</dbReference>
<evidence type="ECO:0000256" key="6">
    <source>
        <dbReference type="ARBA" id="ARBA00022840"/>
    </source>
</evidence>
<evidence type="ECO:0000313" key="12">
    <source>
        <dbReference type="EMBL" id="KJE89993.1"/>
    </source>
</evidence>
<feature type="compositionally biased region" description="Low complexity" evidence="10">
    <location>
        <begin position="5267"/>
        <end position="5293"/>
    </location>
</feature>
<dbReference type="PANTHER" id="PTHR48103:SF2">
    <property type="entry name" value="MIDASIN"/>
    <property type="match status" value="1"/>
</dbReference>
<feature type="compositionally biased region" description="Polar residues" evidence="10">
    <location>
        <begin position="5911"/>
        <end position="5926"/>
    </location>
</feature>
<dbReference type="FunFam" id="3.40.50.300:FF:000142">
    <property type="entry name" value="Midasin"/>
    <property type="match status" value="1"/>
</dbReference>
<dbReference type="SMART" id="SM00382">
    <property type="entry name" value="AAA"/>
    <property type="match status" value="5"/>
</dbReference>
<feature type="compositionally biased region" description="Low complexity" evidence="10">
    <location>
        <begin position="6134"/>
        <end position="6151"/>
    </location>
</feature>
<feature type="compositionally biased region" description="Low complexity" evidence="10">
    <location>
        <begin position="6113"/>
        <end position="6127"/>
    </location>
</feature>
<dbReference type="GO" id="GO:0000027">
    <property type="term" value="P:ribosomal large subunit assembly"/>
    <property type="evidence" value="ECO:0007669"/>
    <property type="project" value="TreeGrafter"/>
</dbReference>
<feature type="compositionally biased region" description="Low complexity" evidence="10">
    <location>
        <begin position="5941"/>
        <end position="5954"/>
    </location>
</feature>
<dbReference type="Proteomes" id="UP000008743">
    <property type="component" value="Unassembled WGS sequence"/>
</dbReference>
<dbReference type="InParanoid" id="A0A0D2WKA3"/>
<dbReference type="FunFam" id="3.40.50.300:FF:001384">
    <property type="entry name" value="Midasin"/>
    <property type="match status" value="1"/>
</dbReference>
<dbReference type="GO" id="GO:0005730">
    <property type="term" value="C:nucleolus"/>
    <property type="evidence" value="ECO:0007669"/>
    <property type="project" value="UniProtKB-SubCell"/>
</dbReference>
<feature type="compositionally biased region" description="Low complexity" evidence="10">
    <location>
        <begin position="5866"/>
        <end position="5876"/>
    </location>
</feature>
<keyword evidence="5" id="KW-0547">Nucleotide-binding</keyword>
<keyword evidence="8" id="KW-0539">Nucleus</keyword>
<evidence type="ECO:0000259" key="11">
    <source>
        <dbReference type="PROSITE" id="PS50234"/>
    </source>
</evidence>
<dbReference type="PhylomeDB" id="A0A0D2WKA3"/>
<comment type="subcellular location">
    <subcellularLocation>
        <location evidence="1">Nucleus</location>
        <location evidence="1">Nucleolus</location>
    </subcellularLocation>
    <subcellularLocation>
        <location evidence="2">Nucleus</location>
        <location evidence="2">Nucleoplasm</location>
    </subcellularLocation>
</comment>
<keyword evidence="7" id="KW-0143">Chaperone</keyword>
<evidence type="ECO:0000256" key="1">
    <source>
        <dbReference type="ARBA" id="ARBA00004604"/>
    </source>
</evidence>
<dbReference type="Pfam" id="PF17865">
    <property type="entry name" value="AAA_lid_5"/>
    <property type="match status" value="1"/>
</dbReference>
<feature type="region of interest" description="Disordered" evidence="10">
    <location>
        <begin position="5412"/>
        <end position="5983"/>
    </location>
</feature>
<dbReference type="FunFam" id="3.40.50.300:FF:000582">
    <property type="entry name" value="Midasin"/>
    <property type="match status" value="1"/>
</dbReference>
<dbReference type="InterPro" id="IPR002035">
    <property type="entry name" value="VWF_A"/>
</dbReference>
<dbReference type="InterPro" id="IPR003593">
    <property type="entry name" value="AAA+_ATPase"/>
</dbReference>
<evidence type="ECO:0000256" key="2">
    <source>
        <dbReference type="ARBA" id="ARBA00004642"/>
    </source>
</evidence>
<dbReference type="OMA" id="WLESHEC"/>
<reference evidence="13" key="1">
    <citation type="submission" date="2011-02" db="EMBL/GenBank/DDBJ databases">
        <title>The Genome Sequence of Capsaspora owczarzaki ATCC 30864.</title>
        <authorList>
            <person name="Russ C."/>
            <person name="Cuomo C."/>
            <person name="Burger G."/>
            <person name="Gray M.W."/>
            <person name="Holland P.W.H."/>
            <person name="King N."/>
            <person name="Lang F.B.F."/>
            <person name="Roger A.J."/>
            <person name="Ruiz-Trillo I."/>
            <person name="Young S.K."/>
            <person name="Zeng Q."/>
            <person name="Gargeya S."/>
            <person name="Alvarado L."/>
            <person name="Berlin A."/>
            <person name="Chapman S.B."/>
            <person name="Chen Z."/>
            <person name="Freedman E."/>
            <person name="Gellesch M."/>
            <person name="Goldberg J."/>
            <person name="Griggs A."/>
            <person name="Gujja S."/>
            <person name="Heilman E."/>
            <person name="Heiman D."/>
            <person name="Howarth C."/>
            <person name="Mehta T."/>
            <person name="Neiman D."/>
            <person name="Pearson M."/>
            <person name="Roberts A."/>
            <person name="Saif S."/>
            <person name="Shea T."/>
            <person name="Shenoy N."/>
            <person name="Sisk P."/>
            <person name="Stolte C."/>
            <person name="Sykes S."/>
            <person name="White J."/>
            <person name="Yandava C."/>
            <person name="Haas B."/>
            <person name="Nusbaum C."/>
            <person name="Birren B."/>
        </authorList>
    </citation>
    <scope>NUCLEOTIDE SEQUENCE</scope>
    <source>
        <strain evidence="13">ATCC 30864</strain>
    </source>
</reference>
<dbReference type="Pfam" id="PF07728">
    <property type="entry name" value="AAA_5"/>
    <property type="match status" value="7"/>
</dbReference>
<keyword evidence="6" id="KW-0067">ATP-binding</keyword>
<dbReference type="InterPro" id="IPR041190">
    <property type="entry name" value="Midasin_AAA_lid_5"/>
</dbReference>
<dbReference type="Gene3D" id="3.40.50.300">
    <property type="entry name" value="P-loop containing nucleotide triphosphate hydrolases"/>
    <property type="match status" value="6"/>
</dbReference>
<dbReference type="FunCoup" id="A0A0D2WKA3">
    <property type="interactions" value="334"/>
</dbReference>
<evidence type="ECO:0000256" key="9">
    <source>
        <dbReference type="ARBA" id="ARBA00077000"/>
    </source>
</evidence>
<feature type="compositionally biased region" description="Polar residues" evidence="10">
    <location>
        <begin position="5878"/>
        <end position="5892"/>
    </location>
</feature>
<feature type="compositionally biased region" description="Acidic residues" evidence="10">
    <location>
        <begin position="5722"/>
        <end position="5744"/>
    </location>
</feature>